<dbReference type="Proteomes" id="UP001172630">
    <property type="component" value="Unassembled WGS sequence"/>
</dbReference>
<reference evidence="2" key="1">
    <citation type="submission" date="2023-06" db="EMBL/GenBank/DDBJ databases">
        <title>Phylogenetic Diversity of Rhizobium strains.</title>
        <authorList>
            <person name="Moura F.T."/>
            <person name="Helene L.C.F."/>
            <person name="Hungria M."/>
        </authorList>
    </citation>
    <scope>NUCLEOTIDE SEQUENCE</scope>
    <source>
        <strain evidence="2">CCGE524</strain>
    </source>
</reference>
<gene>
    <name evidence="2" type="ORF">PY650_34555</name>
</gene>
<keyword evidence="1" id="KW-0812">Transmembrane</keyword>
<dbReference type="RefSeq" id="WP_285884525.1">
    <property type="nucleotide sequence ID" value="NZ_JARFYN010000092.1"/>
</dbReference>
<accession>A0ABT7KQ88</accession>
<keyword evidence="1" id="KW-1133">Transmembrane helix</keyword>
<dbReference type="EMBL" id="JARFYN010000092">
    <property type="protein sequence ID" value="MDL2410606.1"/>
    <property type="molecule type" value="Genomic_DNA"/>
</dbReference>
<keyword evidence="3" id="KW-1185">Reference proteome</keyword>
<comment type="caution">
    <text evidence="2">The sequence shown here is derived from an EMBL/GenBank/DDBJ whole genome shotgun (WGS) entry which is preliminary data.</text>
</comment>
<evidence type="ECO:0000313" key="3">
    <source>
        <dbReference type="Proteomes" id="UP001172630"/>
    </source>
</evidence>
<keyword evidence="1" id="KW-0472">Membrane</keyword>
<organism evidence="2 3">
    <name type="scientific">Rhizobium calliandrae</name>
    <dbReference type="NCBI Taxonomy" id="1312182"/>
    <lineage>
        <taxon>Bacteria</taxon>
        <taxon>Pseudomonadati</taxon>
        <taxon>Pseudomonadota</taxon>
        <taxon>Alphaproteobacteria</taxon>
        <taxon>Hyphomicrobiales</taxon>
        <taxon>Rhizobiaceae</taxon>
        <taxon>Rhizobium/Agrobacterium group</taxon>
        <taxon>Rhizobium</taxon>
    </lineage>
</organism>
<feature type="transmembrane region" description="Helical" evidence="1">
    <location>
        <begin position="21"/>
        <end position="40"/>
    </location>
</feature>
<evidence type="ECO:0000256" key="1">
    <source>
        <dbReference type="SAM" id="Phobius"/>
    </source>
</evidence>
<evidence type="ECO:0000313" key="2">
    <source>
        <dbReference type="EMBL" id="MDL2410606.1"/>
    </source>
</evidence>
<name>A0ABT7KQ88_9HYPH</name>
<evidence type="ECO:0008006" key="4">
    <source>
        <dbReference type="Google" id="ProtNLM"/>
    </source>
</evidence>
<protein>
    <recommendedName>
        <fullName evidence="4">Flp family type IVb pilin</fullName>
    </recommendedName>
</protein>
<sequence length="53" mass="5617">MTVETRGKSSIQGDDRVGYELTLFAALSFVIALFSLVSAASEFTVFLGEEVGG</sequence>
<proteinExistence type="predicted"/>